<keyword evidence="1" id="KW-0732">Signal</keyword>
<keyword evidence="2" id="KW-1185">Reference proteome</keyword>
<feature type="chain" id="PRO_5034999208" evidence="1">
    <location>
        <begin position="21"/>
        <end position="234"/>
    </location>
</feature>
<organism evidence="2 3">
    <name type="scientific">Acanthaster planci</name>
    <name type="common">Crown-of-thorns starfish</name>
    <dbReference type="NCBI Taxonomy" id="133434"/>
    <lineage>
        <taxon>Eukaryota</taxon>
        <taxon>Metazoa</taxon>
        <taxon>Echinodermata</taxon>
        <taxon>Eleutherozoa</taxon>
        <taxon>Asterozoa</taxon>
        <taxon>Asteroidea</taxon>
        <taxon>Valvatacea</taxon>
        <taxon>Valvatida</taxon>
        <taxon>Acanthasteridae</taxon>
        <taxon>Acanthaster</taxon>
    </lineage>
</organism>
<feature type="signal peptide" evidence="1">
    <location>
        <begin position="1"/>
        <end position="20"/>
    </location>
</feature>
<dbReference type="GeneID" id="110978026"/>
<name>A0A8B7Y576_ACAPL</name>
<evidence type="ECO:0000256" key="1">
    <source>
        <dbReference type="SAM" id="SignalP"/>
    </source>
</evidence>
<reference evidence="3" key="1">
    <citation type="submission" date="2025-08" db="UniProtKB">
        <authorList>
            <consortium name="RefSeq"/>
        </authorList>
    </citation>
    <scope>IDENTIFICATION</scope>
</reference>
<evidence type="ECO:0000313" key="2">
    <source>
        <dbReference type="Proteomes" id="UP000694845"/>
    </source>
</evidence>
<sequence>MNLVAVVALTFSLTLTAIKANDTICYLGQEPRADSTGLLWYLTVARPTECTVYRWGGFNAQTLLTTLRYSTTIGGDREASNLWASKDERSIYRRRTRPCTSIDTHSGEWFGPYPNQSHFSSSFDQFAFAVETSDHFTVRFSTIIGSKVYIAVSELQSVIYQSSWRAFDEKLAQGVGGQFPGLFWVECGDGKLDVRGDGNQQTSFLHLEDDSGLLRNISHVELSGPAKWQIFSPC</sequence>
<dbReference type="RefSeq" id="XP_022088348.1">
    <property type="nucleotide sequence ID" value="XM_022232656.1"/>
</dbReference>
<protein>
    <submittedName>
        <fullName evidence="3">Uncharacterized protein LOC110978026</fullName>
    </submittedName>
</protein>
<evidence type="ECO:0000313" key="3">
    <source>
        <dbReference type="RefSeq" id="XP_022088348.1"/>
    </source>
</evidence>
<gene>
    <name evidence="3" type="primary">LOC110978026</name>
</gene>
<dbReference type="KEGG" id="aplc:110978026"/>
<dbReference type="AlphaFoldDB" id="A0A8B7Y576"/>
<accession>A0A8B7Y576</accession>
<dbReference type="Proteomes" id="UP000694845">
    <property type="component" value="Unplaced"/>
</dbReference>
<proteinExistence type="predicted"/>